<dbReference type="RefSeq" id="XP_007719224.1">
    <property type="nucleotide sequence ID" value="XM_007721034.1"/>
</dbReference>
<protein>
    <recommendedName>
        <fullName evidence="2">Glyoxalase-like domain-containing protein</fullName>
    </recommendedName>
</protein>
<dbReference type="Pfam" id="PF13468">
    <property type="entry name" value="Glyoxalase_3"/>
    <property type="match status" value="1"/>
</dbReference>
<reference evidence="3 4" key="1">
    <citation type="submission" date="2013-03" db="EMBL/GenBank/DDBJ databases">
        <title>The Genome Sequence of Capronia coronata CBS 617.96.</title>
        <authorList>
            <consortium name="The Broad Institute Genomics Platform"/>
            <person name="Cuomo C."/>
            <person name="de Hoog S."/>
            <person name="Gorbushina A."/>
            <person name="Walker B."/>
            <person name="Young S.K."/>
            <person name="Zeng Q."/>
            <person name="Gargeya S."/>
            <person name="Fitzgerald M."/>
            <person name="Haas B."/>
            <person name="Abouelleil A."/>
            <person name="Allen A.W."/>
            <person name="Alvarado L."/>
            <person name="Arachchi H.M."/>
            <person name="Berlin A.M."/>
            <person name="Chapman S.B."/>
            <person name="Gainer-Dewar J."/>
            <person name="Goldberg J."/>
            <person name="Griggs A."/>
            <person name="Gujja S."/>
            <person name="Hansen M."/>
            <person name="Howarth C."/>
            <person name="Imamovic A."/>
            <person name="Ireland A."/>
            <person name="Larimer J."/>
            <person name="McCowan C."/>
            <person name="Murphy C."/>
            <person name="Pearson M."/>
            <person name="Poon T.W."/>
            <person name="Priest M."/>
            <person name="Roberts A."/>
            <person name="Saif S."/>
            <person name="Shea T."/>
            <person name="Sisk P."/>
            <person name="Sykes S."/>
            <person name="Wortman J."/>
            <person name="Nusbaum C."/>
            <person name="Birren B."/>
        </authorList>
    </citation>
    <scope>NUCLEOTIDE SEQUENCE [LARGE SCALE GENOMIC DNA]</scope>
    <source>
        <strain evidence="3 4">CBS 617.96</strain>
    </source>
</reference>
<dbReference type="PANTHER" id="PTHR40265">
    <property type="entry name" value="BLL2707 PROTEIN"/>
    <property type="match status" value="1"/>
</dbReference>
<comment type="caution">
    <text evidence="3">The sequence shown here is derived from an EMBL/GenBank/DDBJ whole genome shotgun (WGS) entry which is preliminary data.</text>
</comment>
<feature type="region of interest" description="Disordered" evidence="1">
    <location>
        <begin position="101"/>
        <end position="131"/>
    </location>
</feature>
<sequence length="328" mass="35814">MSPDISEYSHDHVILLLDTADFENPPAWLSDNFNLIEGGVHAGGSSRNKLIIFADGTYIELLNWIAEPKEFFDWAGKPPGLIDFALTTPQSAQETHAAVTKRLQSKSSSSSAPTDPGDGGLGVHFKQPLFGGRRRKDGKQVEWYVTKPMFDTDAPNVPKPIDQFFPTGRLDVPFFCHDVTDRLLRVPYKAPSDMSVSAHPCGARGISSVEVLVPEAKFDSYVALYTAITGARPVVQEQNEDGTELTGKSAVFKLSLPNGGEESVRDLKGKVGIELRTPRDSEDEAWLTRRGVGIRAVRLFVEDEVHDAGERPLDSDGIGASLLLVANV</sequence>
<dbReference type="HOGENOM" id="CLU_058475_1_0_1"/>
<dbReference type="OrthoDB" id="408973at2759"/>
<organism evidence="3 4">
    <name type="scientific">Capronia coronata CBS 617.96</name>
    <dbReference type="NCBI Taxonomy" id="1182541"/>
    <lineage>
        <taxon>Eukaryota</taxon>
        <taxon>Fungi</taxon>
        <taxon>Dikarya</taxon>
        <taxon>Ascomycota</taxon>
        <taxon>Pezizomycotina</taxon>
        <taxon>Eurotiomycetes</taxon>
        <taxon>Chaetothyriomycetidae</taxon>
        <taxon>Chaetothyriales</taxon>
        <taxon>Herpotrichiellaceae</taxon>
        <taxon>Capronia</taxon>
    </lineage>
</organism>
<evidence type="ECO:0000259" key="2">
    <source>
        <dbReference type="Pfam" id="PF13468"/>
    </source>
</evidence>
<keyword evidence="4" id="KW-1185">Reference proteome</keyword>
<proteinExistence type="predicted"/>
<evidence type="ECO:0000256" key="1">
    <source>
        <dbReference type="SAM" id="MobiDB-lite"/>
    </source>
</evidence>
<dbReference type="AlphaFoldDB" id="W9YZ90"/>
<dbReference type="GeneID" id="19155023"/>
<name>W9YZ90_9EURO</name>
<evidence type="ECO:0000313" key="4">
    <source>
        <dbReference type="Proteomes" id="UP000019484"/>
    </source>
</evidence>
<gene>
    <name evidence="3" type="ORF">A1O1_00113</name>
</gene>
<dbReference type="InterPro" id="IPR029068">
    <property type="entry name" value="Glyas_Bleomycin-R_OHBP_Dase"/>
</dbReference>
<dbReference type="Proteomes" id="UP000019484">
    <property type="component" value="Unassembled WGS sequence"/>
</dbReference>
<dbReference type="EMBL" id="AMWN01000001">
    <property type="protein sequence ID" value="EXJ94995.1"/>
    <property type="molecule type" value="Genomic_DNA"/>
</dbReference>
<evidence type="ECO:0000313" key="3">
    <source>
        <dbReference type="EMBL" id="EXJ94995.1"/>
    </source>
</evidence>
<dbReference type="Gene3D" id="3.10.180.10">
    <property type="entry name" value="2,3-Dihydroxybiphenyl 1,2-Dioxygenase, domain 1"/>
    <property type="match status" value="1"/>
</dbReference>
<dbReference type="eggNOG" id="ENOG502S4CM">
    <property type="taxonomic scope" value="Eukaryota"/>
</dbReference>
<feature type="domain" description="Glyoxalase-like" evidence="2">
    <location>
        <begin position="11"/>
        <end position="219"/>
    </location>
</feature>
<dbReference type="InterPro" id="IPR025870">
    <property type="entry name" value="Glyoxalase-like_dom"/>
</dbReference>
<dbReference type="PANTHER" id="PTHR40265:SF1">
    <property type="entry name" value="GLYOXALASE-LIKE DOMAIN-CONTAINING PROTEIN"/>
    <property type="match status" value="1"/>
</dbReference>
<accession>W9YZ90</accession>